<evidence type="ECO:0000313" key="3">
    <source>
        <dbReference type="EMBL" id="SEE46195.1"/>
    </source>
</evidence>
<keyword evidence="4" id="KW-1185">Reference proteome</keyword>
<dbReference type="STRING" id="390640.SAMN04488034_101592"/>
<dbReference type="SUPFAM" id="SSF49452">
    <property type="entry name" value="Starch-binding domain-like"/>
    <property type="match status" value="1"/>
</dbReference>
<evidence type="ECO:0000259" key="2">
    <source>
        <dbReference type="Pfam" id="PF14321"/>
    </source>
</evidence>
<name>A0A1H5J101_9FLAO</name>
<accession>A0A1H5J101</accession>
<dbReference type="Pfam" id="PF14321">
    <property type="entry name" value="DUF4382"/>
    <property type="match status" value="1"/>
</dbReference>
<evidence type="ECO:0000313" key="4">
    <source>
        <dbReference type="Proteomes" id="UP000199448"/>
    </source>
</evidence>
<dbReference type="EMBL" id="FNUG01000001">
    <property type="protein sequence ID" value="SEE46195.1"/>
    <property type="molecule type" value="Genomic_DNA"/>
</dbReference>
<reference evidence="3 4" key="1">
    <citation type="submission" date="2016-10" db="EMBL/GenBank/DDBJ databases">
        <authorList>
            <person name="de Groot N.N."/>
        </authorList>
    </citation>
    <scope>NUCLEOTIDE SEQUENCE [LARGE SCALE GENOMIC DNA]</scope>
    <source>
        <strain evidence="3 4">DSM 23553</strain>
    </source>
</reference>
<dbReference type="AlphaFoldDB" id="A0A1H5J101"/>
<gene>
    <name evidence="3" type="ORF">SAMN04488034_101592</name>
</gene>
<sequence>MKKYNLFLMLFVFAATLISCSDDEDDSMNTEGTAQVAVKLTDAPGDYEEVWVEVEDVMVKMEAETTAETGTESDGETGDEEGWVSLGIAETKEINLLELTGGVTEFLAEAEIPAGYLQEIRLVLGDNNTIVVDGNELVLDTPSAQQSGLKLKVGQELQADTYYTFILDFDVDQSVVSQGNGGYSLKPVIRLSLDETSGSIAGIVTGSTEPVLVEAQSSAGTVSAYTNAEGVFQLHGLEPGTYVLTATPEEGLGLEAAVVNNIEVEQGVVTELEEPIILEGSTETETGTGTEG</sequence>
<feature type="signal peptide" evidence="1">
    <location>
        <begin position="1"/>
        <end position="21"/>
    </location>
</feature>
<feature type="chain" id="PRO_5011633780" description="DUF4382 domain-containing protein" evidence="1">
    <location>
        <begin position="22"/>
        <end position="292"/>
    </location>
</feature>
<protein>
    <recommendedName>
        <fullName evidence="2">DUF4382 domain-containing protein</fullName>
    </recommendedName>
</protein>
<dbReference type="OrthoDB" id="2111471at2"/>
<dbReference type="PROSITE" id="PS51257">
    <property type="entry name" value="PROKAR_LIPOPROTEIN"/>
    <property type="match status" value="1"/>
</dbReference>
<proteinExistence type="predicted"/>
<dbReference type="Proteomes" id="UP000199448">
    <property type="component" value="Unassembled WGS sequence"/>
</dbReference>
<organism evidence="3 4">
    <name type="scientific">Salinimicrobium catena</name>
    <dbReference type="NCBI Taxonomy" id="390640"/>
    <lineage>
        <taxon>Bacteria</taxon>
        <taxon>Pseudomonadati</taxon>
        <taxon>Bacteroidota</taxon>
        <taxon>Flavobacteriia</taxon>
        <taxon>Flavobacteriales</taxon>
        <taxon>Flavobacteriaceae</taxon>
        <taxon>Salinimicrobium</taxon>
    </lineage>
</organism>
<feature type="domain" description="DUF4382" evidence="2">
    <location>
        <begin position="33"/>
        <end position="187"/>
    </location>
</feature>
<keyword evidence="1" id="KW-0732">Signal</keyword>
<dbReference type="InterPro" id="IPR013784">
    <property type="entry name" value="Carb-bd-like_fold"/>
</dbReference>
<dbReference type="RefSeq" id="WP_093111539.1">
    <property type="nucleotide sequence ID" value="NZ_FNGG01000001.1"/>
</dbReference>
<dbReference type="InterPro" id="IPR025491">
    <property type="entry name" value="DUF4382"/>
</dbReference>
<dbReference type="GO" id="GO:0030246">
    <property type="term" value="F:carbohydrate binding"/>
    <property type="evidence" value="ECO:0007669"/>
    <property type="project" value="InterPro"/>
</dbReference>
<dbReference type="Gene3D" id="2.60.40.1120">
    <property type="entry name" value="Carboxypeptidase-like, regulatory domain"/>
    <property type="match status" value="1"/>
</dbReference>
<evidence type="ECO:0000256" key="1">
    <source>
        <dbReference type="SAM" id="SignalP"/>
    </source>
</evidence>